<name>A0AAD3SXE9_NEPGR</name>
<accession>A0AAD3SXE9</accession>
<protein>
    <submittedName>
        <fullName evidence="2">Uncharacterized protein</fullName>
    </submittedName>
</protein>
<feature type="transmembrane region" description="Helical" evidence="1">
    <location>
        <begin position="435"/>
        <end position="456"/>
    </location>
</feature>
<reference evidence="2" key="1">
    <citation type="submission" date="2023-05" db="EMBL/GenBank/DDBJ databases">
        <title>Nepenthes gracilis genome sequencing.</title>
        <authorList>
            <person name="Fukushima K."/>
        </authorList>
    </citation>
    <scope>NUCLEOTIDE SEQUENCE</scope>
    <source>
        <strain evidence="2">SING2019-196</strain>
    </source>
</reference>
<dbReference type="EMBL" id="BSYO01000020">
    <property type="protein sequence ID" value="GMH19268.1"/>
    <property type="molecule type" value="Genomic_DNA"/>
</dbReference>
<organism evidence="2 3">
    <name type="scientific">Nepenthes gracilis</name>
    <name type="common">Slender pitcher plant</name>
    <dbReference type="NCBI Taxonomy" id="150966"/>
    <lineage>
        <taxon>Eukaryota</taxon>
        <taxon>Viridiplantae</taxon>
        <taxon>Streptophyta</taxon>
        <taxon>Embryophyta</taxon>
        <taxon>Tracheophyta</taxon>
        <taxon>Spermatophyta</taxon>
        <taxon>Magnoliopsida</taxon>
        <taxon>eudicotyledons</taxon>
        <taxon>Gunneridae</taxon>
        <taxon>Pentapetalae</taxon>
        <taxon>Caryophyllales</taxon>
        <taxon>Nepenthaceae</taxon>
        <taxon>Nepenthes</taxon>
    </lineage>
</organism>
<keyword evidence="1" id="KW-1133">Transmembrane helix</keyword>
<keyword evidence="1" id="KW-0472">Membrane</keyword>
<sequence>MAVNVVVDYQWRPVHHVNGCSANQKSTRKTMPTQQDVALKNLTPGDSLASSWISLSMDGHNAVDNSQCLNLGHAEHSASEQEASDADHKVPLEMVLPAELAKVGHVDSKDLAEQEEGANECKTSIGPGVAGEMKDSVKGLELPMRAYEDNGVFPVQQLFDRIGSDSQFSPYDVLLSVPVLDGDCINSIAEGRNCEQGSSDSMALVANSHAENPCYDSHNCPLGAMHLNCDRSIAFVDVVHRGLKASDDDLPSRCAAPLPIFEEDRSVALDSSSGVADYLGPKHCKEPKACSSIGELRRNIAEMRSQFEAVRSRSASLSPLPTSDWTPDSGGGVFKSNHQRSKREEMFETEVPMAEIASVFRTKQDGVPLVFVLKMEASPRLHLVNDRDVTPAEVFCSCAVLKLFWYTFGGVVFLPRDCERGLIGRRGRIGPMLEMAAFGVLSMIFAGAQGIFVLQIDRDDSDCSSYKMRPCCWKMMLGC</sequence>
<keyword evidence="3" id="KW-1185">Reference proteome</keyword>
<evidence type="ECO:0000313" key="3">
    <source>
        <dbReference type="Proteomes" id="UP001279734"/>
    </source>
</evidence>
<gene>
    <name evidence="2" type="ORF">Nepgr_021109</name>
</gene>
<evidence type="ECO:0000256" key="1">
    <source>
        <dbReference type="SAM" id="Phobius"/>
    </source>
</evidence>
<dbReference type="Proteomes" id="UP001279734">
    <property type="component" value="Unassembled WGS sequence"/>
</dbReference>
<dbReference type="AlphaFoldDB" id="A0AAD3SXE9"/>
<proteinExistence type="predicted"/>
<keyword evidence="1" id="KW-0812">Transmembrane</keyword>
<comment type="caution">
    <text evidence="2">The sequence shown here is derived from an EMBL/GenBank/DDBJ whole genome shotgun (WGS) entry which is preliminary data.</text>
</comment>
<evidence type="ECO:0000313" key="2">
    <source>
        <dbReference type="EMBL" id="GMH19268.1"/>
    </source>
</evidence>